<dbReference type="GO" id="GO:0051321">
    <property type="term" value="P:meiotic cell cycle"/>
    <property type="evidence" value="ECO:0007669"/>
    <property type="project" value="UniProtKB-KW"/>
</dbReference>
<keyword evidence="1" id="KW-0469">Meiosis</keyword>
<proteinExistence type="predicted"/>
<organism evidence="2 3">
    <name type="scientific">Pleurostoma richardsiae</name>
    <dbReference type="NCBI Taxonomy" id="41990"/>
    <lineage>
        <taxon>Eukaryota</taxon>
        <taxon>Fungi</taxon>
        <taxon>Dikarya</taxon>
        <taxon>Ascomycota</taxon>
        <taxon>Pezizomycotina</taxon>
        <taxon>Sordariomycetes</taxon>
        <taxon>Sordariomycetidae</taxon>
        <taxon>Calosphaeriales</taxon>
        <taxon>Pleurostomataceae</taxon>
        <taxon>Pleurostoma</taxon>
    </lineage>
</organism>
<protein>
    <submittedName>
        <fullName evidence="2">Testis-expressed sequence 11 protein</fullName>
    </submittedName>
</protein>
<dbReference type="InterPro" id="IPR039057">
    <property type="entry name" value="Spo22/ZIP4"/>
</dbReference>
<dbReference type="Proteomes" id="UP001174694">
    <property type="component" value="Unassembled WGS sequence"/>
</dbReference>
<dbReference type="PANTHER" id="PTHR40375:SF2">
    <property type="entry name" value="SPORULATION-SPECIFIC PROTEIN 22"/>
    <property type="match status" value="1"/>
</dbReference>
<sequence length="870" mass="98628">MYGDEDLDQCGTALWNLCVKLRHKSPDGNLPPPKRETLLLSSRVLAFLILDLAQWSEKSPAAVVVHLMKLALKAGRCCVDEPDLDLSVLVLQRAAIYDSHLQDLSRKLAEDEMIECDRLHAEYLVLRTAQSWREDRLDVAEHMFRSIETSNRVLDAPSAEKLADMLFEIGKGLTANSDFPMAVKWLQRAYDVITGHQLDHISRDGVELRLAISQALTTALLRLKTPESFEKAQNLANYIESEIGDKLVVLLLRLEILSQSPAEAFDCEAYASILRRMIRTFGFSEANFRLIIYHARKLHDKSPGLGCSVLDQFLLAIHRADGTQKWVETLVVTRILMANSQRDCQETIEVLRAVLDKLDNPLSAEGTVAAQTIIWGRIEFNYNQGQYGLAEEWSKLGLHNLFRHVGPQNTAKLERKLLFCAMSRNDLDLARSAFYSMSETARHEPMTQYLMYKVSVQNGDRDLASECLEAVSRASANQVFLYACVIDSQRAHDKTIAVEALKRLVDKYEDAAPNPVHLPALLRCTIRLLHTLLVSKDEDTDDATLANDLCNMFEETVSAIRRDPKDAAGNKLFDIRELEWFCQNAYNLGLKNADAWNLRHVVRILTACENIIRAFPLDVASPVSGDLSLKAIFCHFVISSALVSLARTQDNTEARLQDYLDMRKHIAAFDAEMETRLDSLDEVSRGDLLQKLSSLLVFDFEGATCLMKWEELNEIVHKASSCRSFEAYEAMGDCLLRAGAPVEHVFSTMRTITNEMWVIEDFNANKLARYYRCLLRAVLPSRDDLGEILLREVCKAAREASEAGRPFPAEEVSWMATTVYNHGLEWWSRFETDKCEKWAEMAINLAHYCDDEGHLEDVLHEKYAKLKLGE</sequence>
<dbReference type="EMBL" id="JANBVO010000029">
    <property type="protein sequence ID" value="KAJ9138660.1"/>
    <property type="molecule type" value="Genomic_DNA"/>
</dbReference>
<name>A0AA38RIZ1_9PEZI</name>
<dbReference type="PANTHER" id="PTHR40375">
    <property type="entry name" value="SPORULATION-SPECIFIC PROTEIN 22"/>
    <property type="match status" value="1"/>
</dbReference>
<keyword evidence="3" id="KW-1185">Reference proteome</keyword>
<evidence type="ECO:0000256" key="1">
    <source>
        <dbReference type="ARBA" id="ARBA00023254"/>
    </source>
</evidence>
<comment type="caution">
    <text evidence="2">The sequence shown here is derived from an EMBL/GenBank/DDBJ whole genome shotgun (WGS) entry which is preliminary data.</text>
</comment>
<evidence type="ECO:0000313" key="3">
    <source>
        <dbReference type="Proteomes" id="UP001174694"/>
    </source>
</evidence>
<dbReference type="Pfam" id="PF08631">
    <property type="entry name" value="SPO22"/>
    <property type="match status" value="1"/>
</dbReference>
<reference evidence="2" key="1">
    <citation type="submission" date="2022-07" db="EMBL/GenBank/DDBJ databases">
        <title>Fungi with potential for degradation of polypropylene.</title>
        <authorList>
            <person name="Gostincar C."/>
        </authorList>
    </citation>
    <scope>NUCLEOTIDE SEQUENCE</scope>
    <source>
        <strain evidence="2">EXF-13308</strain>
    </source>
</reference>
<accession>A0AA38RIZ1</accession>
<evidence type="ECO:0000313" key="2">
    <source>
        <dbReference type="EMBL" id="KAJ9138660.1"/>
    </source>
</evidence>
<dbReference type="AlphaFoldDB" id="A0AA38RIZ1"/>
<dbReference type="InterPro" id="IPR013940">
    <property type="entry name" value="Spo22/ZIP4/TEX11"/>
</dbReference>
<gene>
    <name evidence="2" type="ORF">NKR23_g8339</name>
</gene>
<dbReference type="GO" id="GO:0090173">
    <property type="term" value="P:regulation of synaptonemal complex assembly"/>
    <property type="evidence" value="ECO:0007669"/>
    <property type="project" value="InterPro"/>
</dbReference>